<sequence>MLNIGSKITELRKQNKWSQADLAKAVNASRDIIGKYERNENAPSIEMAQKIADVFGVTVDYLLGKSAFAKYNQNDIKRLEDIEKLDSDTKSKLYFVIDTFLRDAKARQAYSM</sequence>
<dbReference type="InterPro" id="IPR001387">
    <property type="entry name" value="Cro/C1-type_HTH"/>
</dbReference>
<protein>
    <recommendedName>
        <fullName evidence="2">HTH cro/C1-type domain-containing protein</fullName>
    </recommendedName>
</protein>
<reference evidence="3" key="1">
    <citation type="submission" date="2018-06" db="EMBL/GenBank/DDBJ databases">
        <authorList>
            <person name="Zhirakovskaya E."/>
        </authorList>
    </citation>
    <scope>NUCLEOTIDE SEQUENCE</scope>
</reference>
<dbReference type="PANTHER" id="PTHR46558">
    <property type="entry name" value="TRACRIPTIONAL REGULATORY PROTEIN-RELATED-RELATED"/>
    <property type="match status" value="1"/>
</dbReference>
<evidence type="ECO:0000313" key="3">
    <source>
        <dbReference type="EMBL" id="VAW18253.1"/>
    </source>
</evidence>
<organism evidence="3">
    <name type="scientific">hydrothermal vent metagenome</name>
    <dbReference type="NCBI Taxonomy" id="652676"/>
    <lineage>
        <taxon>unclassified sequences</taxon>
        <taxon>metagenomes</taxon>
        <taxon>ecological metagenomes</taxon>
    </lineage>
</organism>
<dbReference type="PROSITE" id="PS50943">
    <property type="entry name" value="HTH_CROC1"/>
    <property type="match status" value="1"/>
</dbReference>
<gene>
    <name evidence="3" type="ORF">MNBD_BACTEROID01-2661</name>
</gene>
<proteinExistence type="predicted"/>
<dbReference type="PANTHER" id="PTHR46558:SF11">
    <property type="entry name" value="HTH-TYPE TRANSCRIPTIONAL REGULATOR XRE"/>
    <property type="match status" value="1"/>
</dbReference>
<dbReference type="CDD" id="cd00093">
    <property type="entry name" value="HTH_XRE"/>
    <property type="match status" value="1"/>
</dbReference>
<dbReference type="Pfam" id="PF01381">
    <property type="entry name" value="HTH_3"/>
    <property type="match status" value="1"/>
</dbReference>
<dbReference type="EMBL" id="UOEP01000083">
    <property type="protein sequence ID" value="VAW18253.1"/>
    <property type="molecule type" value="Genomic_DNA"/>
</dbReference>
<accession>A0A3B0TPV9</accession>
<evidence type="ECO:0000256" key="1">
    <source>
        <dbReference type="ARBA" id="ARBA00023125"/>
    </source>
</evidence>
<dbReference type="Gene3D" id="1.10.260.40">
    <property type="entry name" value="lambda repressor-like DNA-binding domains"/>
    <property type="match status" value="1"/>
</dbReference>
<dbReference type="InterPro" id="IPR010982">
    <property type="entry name" value="Lambda_DNA-bd_dom_sf"/>
</dbReference>
<dbReference type="GO" id="GO:0003677">
    <property type="term" value="F:DNA binding"/>
    <property type="evidence" value="ECO:0007669"/>
    <property type="project" value="UniProtKB-KW"/>
</dbReference>
<keyword evidence="1" id="KW-0238">DNA-binding</keyword>
<dbReference type="NCBIfam" id="NF041951">
    <property type="entry name" value="phage_RstR"/>
    <property type="match status" value="1"/>
</dbReference>
<dbReference type="InterPro" id="IPR049639">
    <property type="entry name" value="RstR"/>
</dbReference>
<dbReference type="AlphaFoldDB" id="A0A3B0TPV9"/>
<evidence type="ECO:0000259" key="2">
    <source>
        <dbReference type="PROSITE" id="PS50943"/>
    </source>
</evidence>
<dbReference type="SUPFAM" id="SSF47413">
    <property type="entry name" value="lambda repressor-like DNA-binding domains"/>
    <property type="match status" value="1"/>
</dbReference>
<name>A0A3B0TPV9_9ZZZZ</name>
<feature type="domain" description="HTH cro/C1-type" evidence="2">
    <location>
        <begin position="8"/>
        <end position="62"/>
    </location>
</feature>
<dbReference type="SMART" id="SM00530">
    <property type="entry name" value="HTH_XRE"/>
    <property type="match status" value="1"/>
</dbReference>